<dbReference type="PANTHER" id="PTHR30486">
    <property type="entry name" value="TWITCHING MOTILITY PROTEIN PILT"/>
    <property type="match status" value="1"/>
</dbReference>
<dbReference type="InterPro" id="IPR027417">
    <property type="entry name" value="P-loop_NTPase"/>
</dbReference>
<dbReference type="SMART" id="SM00382">
    <property type="entry name" value="AAA"/>
    <property type="match status" value="1"/>
</dbReference>
<dbReference type="InterPro" id="IPR001482">
    <property type="entry name" value="T2SS/T4SS_dom"/>
</dbReference>
<comment type="caution">
    <text evidence="3">The sequence shown here is derived from an EMBL/GenBank/DDBJ whole genome shotgun (WGS) entry which is preliminary data.</text>
</comment>
<sequence>MGSLLLNTLKFAVQNNASDVHFSSGNPPVLRILGELKRVDVRSITTEELTDFATSFLNNEQKQLLKQKTEIDLSIDFPETARFRVNIYKHLNGLSMAFRTIPHKILSLEELRMPEILSKLTRRKKGLILLTGPTGSGKSTTLAAMVNEINQTRREHIITIEDPIEYIHPQKESLIHQREVNQHTKDFASALRSALREDPDVILVGEMRDLETITYALHAAETGHLVFSTMHTNSAAETVDRIINVFPSEQQQQIRTILAASLLAVIAQRLIRQAMKADRIALMEILVNTPAIQNLIREGKTHQIDSSLQTGSEYGMQTFERSLKQLKQYNLVPPEIELEDIF</sequence>
<accession>A0A7V4WVS3</accession>
<dbReference type="Gene3D" id="3.40.50.300">
    <property type="entry name" value="P-loop containing nucleotide triphosphate hydrolases"/>
    <property type="match status" value="1"/>
</dbReference>
<dbReference type="GO" id="GO:0005524">
    <property type="term" value="F:ATP binding"/>
    <property type="evidence" value="ECO:0007669"/>
    <property type="project" value="InterPro"/>
</dbReference>
<dbReference type="EMBL" id="DRQG01000085">
    <property type="protein sequence ID" value="HGY55832.1"/>
    <property type="molecule type" value="Genomic_DNA"/>
</dbReference>
<feature type="domain" description="Bacterial type II secretion system protein E" evidence="2">
    <location>
        <begin position="195"/>
        <end position="209"/>
    </location>
</feature>
<gene>
    <name evidence="3" type="ORF">ENK44_09030</name>
</gene>
<dbReference type="Pfam" id="PF00437">
    <property type="entry name" value="T2SSE"/>
    <property type="match status" value="1"/>
</dbReference>
<dbReference type="Proteomes" id="UP000885779">
    <property type="component" value="Unassembled WGS sequence"/>
</dbReference>
<dbReference type="InterPro" id="IPR003593">
    <property type="entry name" value="AAA+_ATPase"/>
</dbReference>
<comment type="similarity">
    <text evidence="1">Belongs to the GSP E family.</text>
</comment>
<dbReference type="PROSITE" id="PS00662">
    <property type="entry name" value="T2SP_E"/>
    <property type="match status" value="1"/>
</dbReference>
<dbReference type="SUPFAM" id="SSF52540">
    <property type="entry name" value="P-loop containing nucleoside triphosphate hydrolases"/>
    <property type="match status" value="1"/>
</dbReference>
<evidence type="ECO:0000259" key="2">
    <source>
        <dbReference type="PROSITE" id="PS00662"/>
    </source>
</evidence>
<dbReference type="CDD" id="cd01131">
    <property type="entry name" value="PilT"/>
    <property type="match status" value="1"/>
</dbReference>
<protein>
    <submittedName>
        <fullName evidence="3">Type IV pilus twitching motility protein PilT</fullName>
    </submittedName>
</protein>
<proteinExistence type="inferred from homology"/>
<evidence type="ECO:0000256" key="1">
    <source>
        <dbReference type="ARBA" id="ARBA00006611"/>
    </source>
</evidence>
<dbReference type="PANTHER" id="PTHR30486:SF6">
    <property type="entry name" value="TYPE IV PILUS RETRACTATION ATPASE PILT"/>
    <property type="match status" value="1"/>
</dbReference>
<evidence type="ECO:0000313" key="3">
    <source>
        <dbReference type="EMBL" id="HGY55832.1"/>
    </source>
</evidence>
<name>A0A7V4WVS3_CALAY</name>
<organism evidence="3">
    <name type="scientific">Caldithrix abyssi</name>
    <dbReference type="NCBI Taxonomy" id="187145"/>
    <lineage>
        <taxon>Bacteria</taxon>
        <taxon>Pseudomonadati</taxon>
        <taxon>Calditrichota</taxon>
        <taxon>Calditrichia</taxon>
        <taxon>Calditrichales</taxon>
        <taxon>Calditrichaceae</taxon>
        <taxon>Caldithrix</taxon>
    </lineage>
</organism>
<dbReference type="AlphaFoldDB" id="A0A7V4WVS3"/>
<dbReference type="GO" id="GO:0016887">
    <property type="term" value="F:ATP hydrolysis activity"/>
    <property type="evidence" value="ECO:0007669"/>
    <property type="project" value="InterPro"/>
</dbReference>
<dbReference type="InterPro" id="IPR050921">
    <property type="entry name" value="T4SS_GSP_E_ATPase"/>
</dbReference>
<reference evidence="3" key="1">
    <citation type="journal article" date="2020" name="mSystems">
        <title>Genome- and Community-Level Interaction Insights into Carbon Utilization and Element Cycling Functions of Hydrothermarchaeota in Hydrothermal Sediment.</title>
        <authorList>
            <person name="Zhou Z."/>
            <person name="Liu Y."/>
            <person name="Xu W."/>
            <person name="Pan J."/>
            <person name="Luo Z.H."/>
            <person name="Li M."/>
        </authorList>
    </citation>
    <scope>NUCLEOTIDE SEQUENCE [LARGE SCALE GENOMIC DNA]</scope>
    <source>
        <strain evidence="3">HyVt-577</strain>
    </source>
</reference>
<dbReference type="InterPro" id="IPR006321">
    <property type="entry name" value="PilT/PilU"/>
</dbReference>
<dbReference type="Gene3D" id="3.30.450.90">
    <property type="match status" value="1"/>
</dbReference>
<dbReference type="NCBIfam" id="TIGR01420">
    <property type="entry name" value="pilT_fam"/>
    <property type="match status" value="1"/>
</dbReference>